<dbReference type="RefSeq" id="WP_332080490.1">
    <property type="nucleotide sequence ID" value="NZ_JAZHYN010000006.1"/>
</dbReference>
<evidence type="ECO:0000256" key="1">
    <source>
        <dbReference type="SAM" id="SignalP"/>
    </source>
</evidence>
<organism evidence="2 3">
    <name type="scientific">Methylocystis borbori</name>
    <dbReference type="NCBI Taxonomy" id="3118750"/>
    <lineage>
        <taxon>Bacteria</taxon>
        <taxon>Pseudomonadati</taxon>
        <taxon>Pseudomonadota</taxon>
        <taxon>Alphaproteobacteria</taxon>
        <taxon>Hyphomicrobiales</taxon>
        <taxon>Methylocystaceae</taxon>
        <taxon>Methylocystis</taxon>
    </lineage>
</organism>
<dbReference type="EMBL" id="JAZHYN010000006">
    <property type="protein sequence ID" value="MEF3365580.1"/>
    <property type="molecule type" value="Genomic_DNA"/>
</dbReference>
<keyword evidence="1" id="KW-0732">Signal</keyword>
<feature type="chain" id="PRO_5047299435" description="Lectin-like protein BA14k" evidence="1">
    <location>
        <begin position="27"/>
        <end position="124"/>
    </location>
</feature>
<dbReference type="Proteomes" id="UP001350748">
    <property type="component" value="Unassembled WGS sequence"/>
</dbReference>
<evidence type="ECO:0008006" key="4">
    <source>
        <dbReference type="Google" id="ProtNLM"/>
    </source>
</evidence>
<sequence>MRARKFLAGGCVALLLAALSVSEASAWRRYGAGRVVRSTGPVRLGPWVQGPWDYDPRYYDWSAAAMALNAGLGPYPPSNEWYPWGYAAPYEPVGRKCVANEINVSLGGDYARYQRVRSTLYCPN</sequence>
<accession>A0ABU7XDV8</accession>
<gene>
    <name evidence="2" type="ORF">V3H18_03435</name>
</gene>
<proteinExistence type="predicted"/>
<evidence type="ECO:0000313" key="3">
    <source>
        <dbReference type="Proteomes" id="UP001350748"/>
    </source>
</evidence>
<name>A0ABU7XDV8_9HYPH</name>
<reference evidence="2 3" key="1">
    <citation type="submission" date="2024-02" db="EMBL/GenBank/DDBJ databases">
        <authorList>
            <person name="Grouzdev D."/>
        </authorList>
    </citation>
    <scope>NUCLEOTIDE SEQUENCE [LARGE SCALE GENOMIC DNA]</scope>
    <source>
        <strain evidence="2 3">9N</strain>
    </source>
</reference>
<comment type="caution">
    <text evidence="2">The sequence shown here is derived from an EMBL/GenBank/DDBJ whole genome shotgun (WGS) entry which is preliminary data.</text>
</comment>
<protein>
    <recommendedName>
        <fullName evidence="4">Lectin-like protein BA14k</fullName>
    </recommendedName>
</protein>
<feature type="signal peptide" evidence="1">
    <location>
        <begin position="1"/>
        <end position="26"/>
    </location>
</feature>
<evidence type="ECO:0000313" key="2">
    <source>
        <dbReference type="EMBL" id="MEF3365580.1"/>
    </source>
</evidence>
<keyword evidence="3" id="KW-1185">Reference proteome</keyword>